<keyword evidence="2" id="KW-1185">Reference proteome</keyword>
<proteinExistence type="predicted"/>
<dbReference type="AlphaFoldDB" id="A0AAV4SI75"/>
<reference evidence="1 2" key="1">
    <citation type="submission" date="2021-06" db="EMBL/GenBank/DDBJ databases">
        <title>Caerostris extrusa draft genome.</title>
        <authorList>
            <person name="Kono N."/>
            <person name="Arakawa K."/>
        </authorList>
    </citation>
    <scope>NUCLEOTIDE SEQUENCE [LARGE SCALE GENOMIC DNA]</scope>
</reference>
<organism evidence="1 2">
    <name type="scientific">Caerostris extrusa</name>
    <name type="common">Bark spider</name>
    <name type="synonym">Caerostris bankana</name>
    <dbReference type="NCBI Taxonomy" id="172846"/>
    <lineage>
        <taxon>Eukaryota</taxon>
        <taxon>Metazoa</taxon>
        <taxon>Ecdysozoa</taxon>
        <taxon>Arthropoda</taxon>
        <taxon>Chelicerata</taxon>
        <taxon>Arachnida</taxon>
        <taxon>Araneae</taxon>
        <taxon>Araneomorphae</taxon>
        <taxon>Entelegynae</taxon>
        <taxon>Araneoidea</taxon>
        <taxon>Araneidae</taxon>
        <taxon>Caerostris</taxon>
    </lineage>
</organism>
<dbReference type="EMBL" id="BPLR01009667">
    <property type="protein sequence ID" value="GIY33649.1"/>
    <property type="molecule type" value="Genomic_DNA"/>
</dbReference>
<evidence type="ECO:0000313" key="1">
    <source>
        <dbReference type="EMBL" id="GIY33649.1"/>
    </source>
</evidence>
<sequence length="314" mass="35421">MVRNFTNTAVFDLLSPLKANTGVHEHSEADKELIHQCFHTINPDYLNWCVPGFYEVLKALVGLEFPISVLTFYSFSMIVLENPLKELCLELAFADCSYKSRILIKDLLYDFAYLFVNIPLRGAPQGKTGELGPPISAIRECISSVNATGSDSCVLGIVEYLHKVFIEGVEKPEPIISLDKAKTSMSCLAELLKPCDLPMKLFLLKRIANISNVDIHFLMETFLIRPGWYYGYPHGYDTRYDGPWSMPFNAPQIIVFQNGEGKTGREEHGISANDDYGKAYGDDIRYGIVNQQFDEYDSISDIVPKYKTKGTIKI</sequence>
<name>A0AAV4SI75_CAEEX</name>
<comment type="caution">
    <text evidence="1">The sequence shown here is derived from an EMBL/GenBank/DDBJ whole genome shotgun (WGS) entry which is preliminary data.</text>
</comment>
<protein>
    <submittedName>
        <fullName evidence="1">Uncharacterized protein</fullName>
    </submittedName>
</protein>
<dbReference type="Proteomes" id="UP001054945">
    <property type="component" value="Unassembled WGS sequence"/>
</dbReference>
<gene>
    <name evidence="1" type="primary">AVEN_138647_1</name>
    <name evidence="1" type="ORF">CEXT_236111</name>
</gene>
<accession>A0AAV4SI75</accession>
<evidence type="ECO:0000313" key="2">
    <source>
        <dbReference type="Proteomes" id="UP001054945"/>
    </source>
</evidence>